<dbReference type="InterPro" id="IPR011063">
    <property type="entry name" value="TilS/TtcA_N"/>
</dbReference>
<comment type="similarity">
    <text evidence="7">Belongs to the tRNA(Ile)-lysidine synthase family.</text>
</comment>
<name>A0AAW7M137_9MICO</name>
<evidence type="ECO:0000256" key="6">
    <source>
        <dbReference type="ARBA" id="ARBA00048539"/>
    </source>
</evidence>
<dbReference type="GO" id="GO:0032267">
    <property type="term" value="F:tRNA(Ile)-lysidine synthase activity"/>
    <property type="evidence" value="ECO:0007669"/>
    <property type="project" value="UniProtKB-EC"/>
</dbReference>
<dbReference type="PANTHER" id="PTHR43033:SF1">
    <property type="entry name" value="TRNA(ILE)-LYSIDINE SYNTHASE-RELATED"/>
    <property type="match status" value="1"/>
</dbReference>
<dbReference type="InterPro" id="IPR012795">
    <property type="entry name" value="tRNA_Ile_lys_synt_N"/>
</dbReference>
<evidence type="ECO:0000313" key="10">
    <source>
        <dbReference type="EMBL" id="MDN4488188.1"/>
    </source>
</evidence>
<dbReference type="SUPFAM" id="SSF82829">
    <property type="entry name" value="MesJ substrate recognition domain-like"/>
    <property type="match status" value="1"/>
</dbReference>
<dbReference type="InterPro" id="IPR015262">
    <property type="entry name" value="tRNA_Ile_lys_synt_subst-bd"/>
</dbReference>
<dbReference type="Pfam" id="PF09179">
    <property type="entry name" value="TilS"/>
    <property type="match status" value="1"/>
</dbReference>
<gene>
    <name evidence="7 10" type="primary">tilS</name>
    <name evidence="10" type="ORF">QQX10_08415</name>
</gene>
<reference evidence="10" key="1">
    <citation type="submission" date="2023-06" db="EMBL/GenBank/DDBJ databases">
        <title>Sysu t00039.</title>
        <authorList>
            <person name="Gao L."/>
            <person name="Fang B.-Z."/>
            <person name="Li W.-J."/>
        </authorList>
    </citation>
    <scope>NUCLEOTIDE SEQUENCE</scope>
    <source>
        <strain evidence="10">SYSU T00039</strain>
    </source>
</reference>
<keyword evidence="11" id="KW-1185">Reference proteome</keyword>
<dbReference type="RefSeq" id="WP_301144537.1">
    <property type="nucleotide sequence ID" value="NZ_JAUHPX010000004.1"/>
</dbReference>
<dbReference type="EC" id="6.3.4.19" evidence="7"/>
<keyword evidence="1 7" id="KW-0963">Cytoplasm</keyword>
<dbReference type="PANTHER" id="PTHR43033">
    <property type="entry name" value="TRNA(ILE)-LYSIDINE SYNTHASE-RELATED"/>
    <property type="match status" value="1"/>
</dbReference>
<dbReference type="InterPro" id="IPR014729">
    <property type="entry name" value="Rossmann-like_a/b/a_fold"/>
</dbReference>
<dbReference type="InterPro" id="IPR012094">
    <property type="entry name" value="tRNA_Ile_lys_synt"/>
</dbReference>
<dbReference type="GO" id="GO:0006400">
    <property type="term" value="P:tRNA modification"/>
    <property type="evidence" value="ECO:0007669"/>
    <property type="project" value="UniProtKB-UniRule"/>
</dbReference>
<sequence length="334" mass="35475">MSGPHPAVAACRVAVRDALGDLELGTRIWVACSGGPDSLALAAAASYVGRKHGYLVGAIIVDHGLQPDSAVVAERAAHQVRRAGIHTVHIEKVIVGRSGGQEAAAREARYTALEARIDREGGLAPLLLTGHTMDDQAETVLLALARGSGARALSGIPARRGRIVRPFLNVRRKDTMMACEALGLDPWHDPTNTIEDGPRRSALRSKVMPAMIEVLGPGVVSGLARSAALLQADADELDRQARSAMGTSVSTVRSDEWRCDMLAALPDAIRTRMLKMLAENRGAGPLTATHVAALDSLVTAWKGQGAISLPGGFEARREYGRLVISHPSEEERRP</sequence>
<dbReference type="CDD" id="cd01992">
    <property type="entry name" value="TilS_N"/>
    <property type="match status" value="1"/>
</dbReference>
<proteinExistence type="inferred from homology"/>
<dbReference type="GO" id="GO:0005737">
    <property type="term" value="C:cytoplasm"/>
    <property type="evidence" value="ECO:0007669"/>
    <property type="project" value="UniProtKB-SubCell"/>
</dbReference>
<dbReference type="Proteomes" id="UP001172737">
    <property type="component" value="Unassembled WGS sequence"/>
</dbReference>
<comment type="subcellular location">
    <subcellularLocation>
        <location evidence="7">Cytoplasm</location>
    </subcellularLocation>
</comment>
<accession>A0AAW7M137</accession>
<dbReference type="Pfam" id="PF01171">
    <property type="entry name" value="ATP_bind_3"/>
    <property type="match status" value="1"/>
</dbReference>
<evidence type="ECO:0000313" key="11">
    <source>
        <dbReference type="Proteomes" id="UP001172737"/>
    </source>
</evidence>
<keyword evidence="5 7" id="KW-0067">ATP-binding</keyword>
<comment type="domain">
    <text evidence="7">The N-terminal region contains the highly conserved SGGXDS motif, predicted to be a P-loop motif involved in ATP binding.</text>
</comment>
<feature type="binding site" evidence="7">
    <location>
        <begin position="33"/>
        <end position="38"/>
    </location>
    <ligand>
        <name>ATP</name>
        <dbReference type="ChEBI" id="CHEBI:30616"/>
    </ligand>
</feature>
<evidence type="ECO:0000256" key="7">
    <source>
        <dbReference type="HAMAP-Rule" id="MF_01161"/>
    </source>
</evidence>
<protein>
    <recommendedName>
        <fullName evidence="7">tRNA(Ile)-lysidine synthase</fullName>
        <ecNumber evidence="7">6.3.4.19</ecNumber>
    </recommendedName>
    <alternativeName>
        <fullName evidence="7">tRNA(Ile)-2-lysyl-cytidine synthase</fullName>
    </alternativeName>
    <alternativeName>
        <fullName evidence="7">tRNA(Ile)-lysidine synthetase</fullName>
    </alternativeName>
</protein>
<keyword evidence="3 7" id="KW-0819">tRNA processing</keyword>
<dbReference type="NCBIfam" id="TIGR02432">
    <property type="entry name" value="lysidine_TilS_N"/>
    <property type="match status" value="1"/>
</dbReference>
<organism evidence="10 11">
    <name type="scientific">Demequina lignilytica</name>
    <dbReference type="NCBI Taxonomy" id="3051663"/>
    <lineage>
        <taxon>Bacteria</taxon>
        <taxon>Bacillati</taxon>
        <taxon>Actinomycetota</taxon>
        <taxon>Actinomycetes</taxon>
        <taxon>Micrococcales</taxon>
        <taxon>Demequinaceae</taxon>
        <taxon>Demequina</taxon>
    </lineage>
</organism>
<comment type="catalytic activity">
    <reaction evidence="6 7">
        <text>cytidine(34) in tRNA(Ile2) + L-lysine + ATP = lysidine(34) in tRNA(Ile2) + AMP + diphosphate + H(+)</text>
        <dbReference type="Rhea" id="RHEA:43744"/>
        <dbReference type="Rhea" id="RHEA-COMP:10625"/>
        <dbReference type="Rhea" id="RHEA-COMP:10670"/>
        <dbReference type="ChEBI" id="CHEBI:15378"/>
        <dbReference type="ChEBI" id="CHEBI:30616"/>
        <dbReference type="ChEBI" id="CHEBI:32551"/>
        <dbReference type="ChEBI" id="CHEBI:33019"/>
        <dbReference type="ChEBI" id="CHEBI:82748"/>
        <dbReference type="ChEBI" id="CHEBI:83665"/>
        <dbReference type="ChEBI" id="CHEBI:456215"/>
        <dbReference type="EC" id="6.3.4.19"/>
    </reaction>
</comment>
<comment type="function">
    <text evidence="7">Ligates lysine onto the cytidine present at position 34 of the AUA codon-specific tRNA(Ile) that contains the anticodon CAU, in an ATP-dependent manner. Cytidine is converted to lysidine, thus changing the amino acid specificity of the tRNA from methionine to isoleucine.</text>
</comment>
<evidence type="ECO:0000256" key="2">
    <source>
        <dbReference type="ARBA" id="ARBA00022598"/>
    </source>
</evidence>
<evidence type="ECO:0000259" key="8">
    <source>
        <dbReference type="Pfam" id="PF01171"/>
    </source>
</evidence>
<evidence type="ECO:0000259" key="9">
    <source>
        <dbReference type="Pfam" id="PF09179"/>
    </source>
</evidence>
<dbReference type="Gene3D" id="1.20.59.20">
    <property type="match status" value="1"/>
</dbReference>
<evidence type="ECO:0000256" key="1">
    <source>
        <dbReference type="ARBA" id="ARBA00022490"/>
    </source>
</evidence>
<dbReference type="HAMAP" id="MF_01161">
    <property type="entry name" value="tRNA_Ile_lys_synt"/>
    <property type="match status" value="1"/>
</dbReference>
<keyword evidence="2 7" id="KW-0436">Ligase</keyword>
<evidence type="ECO:0000256" key="5">
    <source>
        <dbReference type="ARBA" id="ARBA00022840"/>
    </source>
</evidence>
<evidence type="ECO:0000256" key="4">
    <source>
        <dbReference type="ARBA" id="ARBA00022741"/>
    </source>
</evidence>
<feature type="domain" description="tRNA(Ile)-lysidine synthase substrate-binding" evidence="9">
    <location>
        <begin position="260"/>
        <end position="322"/>
    </location>
</feature>
<evidence type="ECO:0000256" key="3">
    <source>
        <dbReference type="ARBA" id="ARBA00022694"/>
    </source>
</evidence>
<comment type="caution">
    <text evidence="10">The sequence shown here is derived from an EMBL/GenBank/DDBJ whole genome shotgun (WGS) entry which is preliminary data.</text>
</comment>
<dbReference type="AlphaFoldDB" id="A0AAW7M137"/>
<dbReference type="Gene3D" id="3.40.50.620">
    <property type="entry name" value="HUPs"/>
    <property type="match status" value="1"/>
</dbReference>
<feature type="domain" description="tRNA(Ile)-lysidine/2-thiocytidine synthase N-terminal" evidence="8">
    <location>
        <begin position="28"/>
        <end position="197"/>
    </location>
</feature>
<keyword evidence="4 7" id="KW-0547">Nucleotide-binding</keyword>
<dbReference type="SUPFAM" id="SSF52402">
    <property type="entry name" value="Adenine nucleotide alpha hydrolases-like"/>
    <property type="match status" value="1"/>
</dbReference>
<dbReference type="EMBL" id="JAUHPX010000004">
    <property type="protein sequence ID" value="MDN4488188.1"/>
    <property type="molecule type" value="Genomic_DNA"/>
</dbReference>
<dbReference type="GO" id="GO:0005524">
    <property type="term" value="F:ATP binding"/>
    <property type="evidence" value="ECO:0007669"/>
    <property type="project" value="UniProtKB-UniRule"/>
</dbReference>